<reference evidence="2 3" key="1">
    <citation type="journal article" date="2012" name="Environ. Microbiol.">
        <title>Complete genome of Candidatus Chloracidobacterium thermophilum, a chlorophyll-based photoheterotroph belonging to the phylum Acidobacteria.</title>
        <authorList>
            <person name="Garcia Costas A.M."/>
            <person name="Liu Z."/>
            <person name="Tomsho L.P."/>
            <person name="Schuster S.C."/>
            <person name="Ward D.M."/>
            <person name="Bryant D.A."/>
        </authorList>
    </citation>
    <scope>NUCLEOTIDE SEQUENCE [LARGE SCALE GENOMIC DNA]</scope>
    <source>
        <strain evidence="2 3">B</strain>
    </source>
</reference>
<dbReference type="KEGG" id="ctm:Cabther_A0056"/>
<dbReference type="AlphaFoldDB" id="G2LFA3"/>
<feature type="region of interest" description="Disordered" evidence="1">
    <location>
        <begin position="24"/>
        <end position="121"/>
    </location>
</feature>
<feature type="compositionally biased region" description="Basic and acidic residues" evidence="1">
    <location>
        <begin position="39"/>
        <end position="51"/>
    </location>
</feature>
<accession>G2LFA3</accession>
<dbReference type="OrthoDB" id="10006530at2"/>
<name>G2LFA3_CHLTF</name>
<feature type="compositionally biased region" description="Low complexity" evidence="1">
    <location>
        <begin position="57"/>
        <end position="95"/>
    </location>
</feature>
<evidence type="ECO:0000313" key="2">
    <source>
        <dbReference type="EMBL" id="AEP10836.1"/>
    </source>
</evidence>
<proteinExistence type="predicted"/>
<dbReference type="Proteomes" id="UP000006791">
    <property type="component" value="Chromosome 1"/>
</dbReference>
<sequence length="183" mass="19425">MSKARSVETSTSQAVEAVVKAVREVTSKASARSQSAAPVRKDVHPTAESKTSKASGSAESAAVKAETVKAAKTASATTPKTAELPAPAAASSSKTAKSKAQKTPPPPAPVISSPVSSSVRRNREREALNLYTTAMESFKQNDYDRARDVLQLLLSDFVLESEIANRARVFLKICEQKLQPTVL</sequence>
<gene>
    <name evidence="2" type="ordered locus">Cabther_A0056</name>
</gene>
<organism evidence="2 3">
    <name type="scientific">Chloracidobacterium thermophilum (strain B)</name>
    <dbReference type="NCBI Taxonomy" id="981222"/>
    <lineage>
        <taxon>Bacteria</taxon>
        <taxon>Pseudomonadati</taxon>
        <taxon>Acidobacteriota</taxon>
        <taxon>Terriglobia</taxon>
        <taxon>Terriglobales</taxon>
        <taxon>Acidobacteriaceae</taxon>
        <taxon>Chloracidobacterium</taxon>
    </lineage>
</organism>
<protein>
    <submittedName>
        <fullName evidence="2">Uncharacterized protein</fullName>
    </submittedName>
</protein>
<feature type="compositionally biased region" description="Low complexity" evidence="1">
    <location>
        <begin position="110"/>
        <end position="119"/>
    </location>
</feature>
<evidence type="ECO:0000256" key="1">
    <source>
        <dbReference type="SAM" id="MobiDB-lite"/>
    </source>
</evidence>
<evidence type="ECO:0000313" key="3">
    <source>
        <dbReference type="Proteomes" id="UP000006791"/>
    </source>
</evidence>
<keyword evidence="3" id="KW-1185">Reference proteome</keyword>
<dbReference type="EMBL" id="CP002514">
    <property type="protein sequence ID" value="AEP10836.1"/>
    <property type="molecule type" value="Genomic_DNA"/>
</dbReference>
<dbReference type="RefSeq" id="WP_014098574.1">
    <property type="nucleotide sequence ID" value="NC_016024.1"/>
</dbReference>
<dbReference type="HOGENOM" id="CLU_1472717_0_0_0"/>
<feature type="compositionally biased region" description="Polar residues" evidence="1">
    <location>
        <begin position="27"/>
        <end position="36"/>
    </location>
</feature>